<organism evidence="4 5">
    <name type="scientific">Roseovarius tolerans</name>
    <dbReference type="NCBI Taxonomy" id="74031"/>
    <lineage>
        <taxon>Bacteria</taxon>
        <taxon>Pseudomonadati</taxon>
        <taxon>Pseudomonadota</taxon>
        <taxon>Alphaproteobacteria</taxon>
        <taxon>Rhodobacterales</taxon>
        <taxon>Roseobacteraceae</taxon>
        <taxon>Roseovarius</taxon>
    </lineage>
</organism>
<dbReference type="PANTHER" id="PTHR11783">
    <property type="entry name" value="SULFOTRANSFERASE SULT"/>
    <property type="match status" value="1"/>
</dbReference>
<dbReference type="SUPFAM" id="SSF52540">
    <property type="entry name" value="P-loop containing nucleoside triphosphate hydrolases"/>
    <property type="match status" value="1"/>
</dbReference>
<feature type="domain" description="Sulfotransferase" evidence="3">
    <location>
        <begin position="8"/>
        <end position="273"/>
    </location>
</feature>
<dbReference type="PATRIC" id="fig|74031.6.peg.1364"/>
<name>A0A0L6CWJ9_9RHOB</name>
<dbReference type="OrthoDB" id="9804504at2"/>
<evidence type="ECO:0000256" key="1">
    <source>
        <dbReference type="ARBA" id="ARBA00005771"/>
    </source>
</evidence>
<proteinExistence type="inferred from homology"/>
<dbReference type="Gene3D" id="3.40.50.300">
    <property type="entry name" value="P-loop containing nucleotide triphosphate hydrolases"/>
    <property type="match status" value="1"/>
</dbReference>
<dbReference type="GO" id="GO:0008146">
    <property type="term" value="F:sulfotransferase activity"/>
    <property type="evidence" value="ECO:0007669"/>
    <property type="project" value="InterPro"/>
</dbReference>
<evidence type="ECO:0000313" key="4">
    <source>
        <dbReference type="EMBL" id="KNX42132.1"/>
    </source>
</evidence>
<keyword evidence="2 4" id="KW-0808">Transferase</keyword>
<dbReference type="Proteomes" id="UP000037046">
    <property type="component" value="Unassembled WGS sequence"/>
</dbReference>
<evidence type="ECO:0000256" key="2">
    <source>
        <dbReference type="ARBA" id="ARBA00022679"/>
    </source>
</evidence>
<comment type="similarity">
    <text evidence="1">Belongs to the sulfotransferase 1 family.</text>
</comment>
<evidence type="ECO:0000313" key="5">
    <source>
        <dbReference type="Proteomes" id="UP000037046"/>
    </source>
</evidence>
<dbReference type="EMBL" id="LGVV01000012">
    <property type="protein sequence ID" value="KNX42132.1"/>
    <property type="molecule type" value="Genomic_DNA"/>
</dbReference>
<accession>A0A0L6CWJ9</accession>
<sequence>MSDLRRIIWLASYPKSGNTWMRSLLAHYFMPPGQVPDLNNLRDFTTGDVRSDFFDAAAGGKYTGTTIEDWLDMRPKALRLIAGSKPNHHFVKTHCQTMRVGDYDLIPPDVTAAAIYIMRNPFDLAPSFARHQACDLDTAIDRMMNPDSMAGTATGIFEPLGRWDDHVYRWTSAPGLPRHVLRYEDMLANTGKAMRGLIEQFFRMPVDKPKLARAVKATNFESMKKFEEKHGFAEKPSEMKAFFAKGQAGVWRDDLTPAQVGRIREAFLPTLEKFYPEMLKDTAHFAGAA</sequence>
<dbReference type="InterPro" id="IPR000863">
    <property type="entry name" value="Sulfotransferase_dom"/>
</dbReference>
<dbReference type="STRING" id="74031.SAMN04488077_11346"/>
<dbReference type="RefSeq" id="WP_050662246.1">
    <property type="nucleotide sequence ID" value="NZ_CP118494.1"/>
</dbReference>
<dbReference type="Pfam" id="PF00685">
    <property type="entry name" value="Sulfotransfer_1"/>
    <property type="match status" value="1"/>
</dbReference>
<dbReference type="AlphaFoldDB" id="A0A0L6CWJ9"/>
<evidence type="ECO:0000259" key="3">
    <source>
        <dbReference type="Pfam" id="PF00685"/>
    </source>
</evidence>
<comment type="caution">
    <text evidence="4">The sequence shown here is derived from an EMBL/GenBank/DDBJ whole genome shotgun (WGS) entry which is preliminary data.</text>
</comment>
<reference evidence="5" key="1">
    <citation type="submission" date="2015-07" db="EMBL/GenBank/DDBJ databases">
        <title>Draft Genome Sequence of Roseovarius tolerans EL-164, a producer of N-Acylated Alanine Methyl Esters (NAMEs).</title>
        <authorList>
            <person name="Voget S."/>
            <person name="Bruns H."/>
            <person name="Wagner-Doebler I."/>
            <person name="Schulz S."/>
            <person name="Daniel R."/>
        </authorList>
    </citation>
    <scope>NUCLEOTIDE SEQUENCE [LARGE SCALE GENOMIC DNA]</scope>
    <source>
        <strain evidence="5">EL-164</strain>
    </source>
</reference>
<keyword evidence="5" id="KW-1185">Reference proteome</keyword>
<protein>
    <submittedName>
        <fullName evidence="4">Sulfotransferase domain protein</fullName>
    </submittedName>
</protein>
<dbReference type="InterPro" id="IPR027417">
    <property type="entry name" value="P-loop_NTPase"/>
</dbReference>
<gene>
    <name evidence="4" type="ORF">ROTO_13350</name>
</gene>